<dbReference type="AlphaFoldDB" id="A0A1C5A364"/>
<dbReference type="InParanoid" id="A0A1C5A364"/>
<dbReference type="Gene3D" id="3.30.1540.10">
    <property type="entry name" value="formyl-coa transferase, domain 3"/>
    <property type="match status" value="1"/>
</dbReference>
<feature type="region of interest" description="Disordered" evidence="1">
    <location>
        <begin position="383"/>
        <end position="416"/>
    </location>
</feature>
<dbReference type="EMBL" id="LT607413">
    <property type="protein sequence ID" value="SCF39652.1"/>
    <property type="molecule type" value="Genomic_DNA"/>
</dbReference>
<accession>A0A1C5A364</accession>
<dbReference type="Pfam" id="PF02515">
    <property type="entry name" value="CoA_transf_3"/>
    <property type="match status" value="1"/>
</dbReference>
<proteinExistence type="predicted"/>
<dbReference type="SUPFAM" id="SSF89796">
    <property type="entry name" value="CoA-transferase family III (CaiB/BaiF)"/>
    <property type="match status" value="1"/>
</dbReference>
<dbReference type="PANTHER" id="PTHR48228">
    <property type="entry name" value="SUCCINYL-COA--D-CITRAMALATE COA-TRANSFERASE"/>
    <property type="match status" value="1"/>
</dbReference>
<dbReference type="FunCoup" id="A0A1C5A364">
    <property type="interactions" value="79"/>
</dbReference>
<dbReference type="InterPro" id="IPR050509">
    <property type="entry name" value="CoA-transferase_III"/>
</dbReference>
<name>A0A1C5A364_MICEC</name>
<protein>
    <submittedName>
        <fullName evidence="2">Alpha-methylacyl-CoA racemase</fullName>
    </submittedName>
</protein>
<gene>
    <name evidence="2" type="ORF">GA0070618_6218</name>
</gene>
<reference evidence="3" key="1">
    <citation type="submission" date="2016-06" db="EMBL/GenBank/DDBJ databases">
        <authorList>
            <person name="Varghese N."/>
            <person name="Submissions Spin"/>
        </authorList>
    </citation>
    <scope>NUCLEOTIDE SEQUENCE [LARGE SCALE GENOMIC DNA]</scope>
    <source>
        <strain evidence="3">DSM 43816</strain>
    </source>
</reference>
<dbReference type="PANTHER" id="PTHR48228:SF5">
    <property type="entry name" value="ALPHA-METHYLACYL-COA RACEMASE"/>
    <property type="match status" value="1"/>
</dbReference>
<evidence type="ECO:0000256" key="1">
    <source>
        <dbReference type="SAM" id="MobiDB-lite"/>
    </source>
</evidence>
<dbReference type="GO" id="GO:0003824">
    <property type="term" value="F:catalytic activity"/>
    <property type="evidence" value="ECO:0007669"/>
    <property type="project" value="InterPro"/>
</dbReference>
<dbReference type="Gene3D" id="3.40.50.10540">
    <property type="entry name" value="Crotonobetainyl-coa:carnitine coa-transferase, domain 1"/>
    <property type="match status" value="1"/>
</dbReference>
<evidence type="ECO:0000313" key="2">
    <source>
        <dbReference type="EMBL" id="SCF39652.1"/>
    </source>
</evidence>
<dbReference type="InterPro" id="IPR003673">
    <property type="entry name" value="CoA-Trfase_fam_III"/>
</dbReference>
<keyword evidence="3" id="KW-1185">Reference proteome</keyword>
<dbReference type="InterPro" id="IPR044855">
    <property type="entry name" value="CoA-Trfase_III_dom3_sf"/>
</dbReference>
<sequence length="433" mass="45624">MRAEVVAGVPSYRFLMRKGPLQPPQRAPASACPLAGMVVAYGVPVTDETAPAGPLAGLRVVELAGIGPGPFAAMMLADLGADVVRVDRATEVDPAAFGTPHPDLLNRGRRSVAVDLKSPGGREVVLELVRGADALIEGFRPGVTERLGVGPADCLAVNPRLVYGRMTGWGQDGPNAPLAGHDIGYLALTGALHGIGRAGERPVPPLNLLGDFGGGGMMLALGVVSALYAVRSGARGQVVDAAIVDGVAVLSTMIHSLRGMGMWQDPRGVNLLDGGAPFYDTYECADGRYVAVGALEPRFYDELVRRTGFPLPPDEPLDRNDPANWPALRRAWARLFRTRTRDEWAALVGDSDACLAPVLDWAEAPAHPHMAAREVFVRPAGVEQPAPAPRFSGTPTALRRPPPHPGEHTDEVLAELGYPPDRVDALRAAAAVA</sequence>
<dbReference type="Proteomes" id="UP000198253">
    <property type="component" value="Chromosome I"/>
</dbReference>
<evidence type="ECO:0000313" key="3">
    <source>
        <dbReference type="Proteomes" id="UP000198253"/>
    </source>
</evidence>
<organism evidence="2 3">
    <name type="scientific">Micromonospora echinospora</name>
    <name type="common">Micromonospora purpurea</name>
    <dbReference type="NCBI Taxonomy" id="1877"/>
    <lineage>
        <taxon>Bacteria</taxon>
        <taxon>Bacillati</taxon>
        <taxon>Actinomycetota</taxon>
        <taxon>Actinomycetes</taxon>
        <taxon>Micromonosporales</taxon>
        <taxon>Micromonosporaceae</taxon>
        <taxon>Micromonospora</taxon>
    </lineage>
</organism>
<dbReference type="InterPro" id="IPR023606">
    <property type="entry name" value="CoA-Trfase_III_dom_1_sf"/>
</dbReference>